<dbReference type="EMBL" id="JAIFRP010000021">
    <property type="protein sequence ID" value="KAK2585730.1"/>
    <property type="molecule type" value="Genomic_DNA"/>
</dbReference>
<comment type="caution">
    <text evidence="2">The sequence shown here is derived from an EMBL/GenBank/DDBJ whole genome shotgun (WGS) entry which is preliminary data.</text>
</comment>
<gene>
    <name evidence="2" type="ORF">KPH14_010341</name>
</gene>
<keyword evidence="3" id="KW-1185">Reference proteome</keyword>
<reference evidence="2" key="1">
    <citation type="submission" date="2021-08" db="EMBL/GenBank/DDBJ databases">
        <authorList>
            <person name="Misof B."/>
            <person name="Oliver O."/>
            <person name="Podsiadlowski L."/>
            <person name="Donath A."/>
            <person name="Peters R."/>
            <person name="Mayer C."/>
            <person name="Rust J."/>
            <person name="Gunkel S."/>
            <person name="Lesny P."/>
            <person name="Martin S."/>
            <person name="Oeyen J.P."/>
            <person name="Petersen M."/>
            <person name="Panagiotis P."/>
            <person name="Wilbrandt J."/>
            <person name="Tanja T."/>
        </authorList>
    </citation>
    <scope>NUCLEOTIDE SEQUENCE</scope>
    <source>
        <strain evidence="2">GBR_01_08_01A</strain>
        <tissue evidence="2">Thorax + abdomen</tissue>
    </source>
</reference>
<sequence length="128" mass="15159">MANALAHLKEKEICILEDMEYERESLTKHREETTKVRSRLNSLLLLLRDIREEYSHRRVDAGMLVTQPVLREMEKAIKMRDTLMKEIEATEREIQEYTIAIERKKRNTSKLSSRTKYSIVSSLKSFEA</sequence>
<evidence type="ECO:0000256" key="1">
    <source>
        <dbReference type="SAM" id="Coils"/>
    </source>
</evidence>
<feature type="coiled-coil region" evidence="1">
    <location>
        <begin position="73"/>
        <end position="107"/>
    </location>
</feature>
<dbReference type="AlphaFoldDB" id="A0AAD9RU96"/>
<dbReference type="Proteomes" id="UP001258017">
    <property type="component" value="Unassembled WGS sequence"/>
</dbReference>
<keyword evidence="1" id="KW-0175">Coiled coil</keyword>
<reference evidence="2" key="2">
    <citation type="journal article" date="2023" name="Commun. Biol.">
        <title>Intrasexual cuticular hydrocarbon dimorphism in a wasp sheds light on hydrocarbon biosynthesis genes in Hymenoptera.</title>
        <authorList>
            <person name="Moris V.C."/>
            <person name="Podsiadlowski L."/>
            <person name="Martin S."/>
            <person name="Oeyen J.P."/>
            <person name="Donath A."/>
            <person name="Petersen M."/>
            <person name="Wilbrandt J."/>
            <person name="Misof B."/>
            <person name="Liedtke D."/>
            <person name="Thamm M."/>
            <person name="Scheiner R."/>
            <person name="Schmitt T."/>
            <person name="Niehuis O."/>
        </authorList>
    </citation>
    <scope>NUCLEOTIDE SEQUENCE</scope>
    <source>
        <strain evidence="2">GBR_01_08_01A</strain>
    </source>
</reference>
<name>A0AAD9RU96_9HYME</name>
<proteinExistence type="predicted"/>
<evidence type="ECO:0000313" key="3">
    <source>
        <dbReference type="Proteomes" id="UP001258017"/>
    </source>
</evidence>
<accession>A0AAD9RU96</accession>
<evidence type="ECO:0000313" key="2">
    <source>
        <dbReference type="EMBL" id="KAK2585730.1"/>
    </source>
</evidence>
<organism evidence="2 3">
    <name type="scientific">Odynerus spinipes</name>
    <dbReference type="NCBI Taxonomy" id="1348599"/>
    <lineage>
        <taxon>Eukaryota</taxon>
        <taxon>Metazoa</taxon>
        <taxon>Ecdysozoa</taxon>
        <taxon>Arthropoda</taxon>
        <taxon>Hexapoda</taxon>
        <taxon>Insecta</taxon>
        <taxon>Pterygota</taxon>
        <taxon>Neoptera</taxon>
        <taxon>Endopterygota</taxon>
        <taxon>Hymenoptera</taxon>
        <taxon>Apocrita</taxon>
        <taxon>Aculeata</taxon>
        <taxon>Vespoidea</taxon>
        <taxon>Vespidae</taxon>
        <taxon>Eumeninae</taxon>
        <taxon>Odynerus</taxon>
    </lineage>
</organism>
<protein>
    <submittedName>
        <fullName evidence="2">Uncharacterized protein</fullName>
    </submittedName>
</protein>